<dbReference type="GO" id="GO:0006396">
    <property type="term" value="P:RNA processing"/>
    <property type="evidence" value="ECO:0007669"/>
    <property type="project" value="InterPro"/>
</dbReference>
<dbReference type="SUPFAM" id="SSF75217">
    <property type="entry name" value="alpha/beta knot"/>
    <property type="match status" value="1"/>
</dbReference>
<dbReference type="GO" id="GO:0032259">
    <property type="term" value="P:methylation"/>
    <property type="evidence" value="ECO:0007669"/>
    <property type="project" value="UniProtKB-KW"/>
</dbReference>
<dbReference type="PANTHER" id="PTHR46429">
    <property type="entry name" value="23S RRNA (GUANOSINE-2'-O-)-METHYLTRANSFERASE RLMB"/>
    <property type="match status" value="1"/>
</dbReference>
<dbReference type="GO" id="GO:0003723">
    <property type="term" value="F:RNA binding"/>
    <property type="evidence" value="ECO:0007669"/>
    <property type="project" value="InterPro"/>
</dbReference>
<dbReference type="SUPFAM" id="SSF55315">
    <property type="entry name" value="L30e-like"/>
    <property type="match status" value="1"/>
</dbReference>
<keyword evidence="3 6" id="KW-0808">Transferase</keyword>
<evidence type="ECO:0000259" key="5">
    <source>
        <dbReference type="SMART" id="SM00967"/>
    </source>
</evidence>
<name>A0A2J8B455_9FIRM</name>
<dbReference type="Proteomes" id="UP000236394">
    <property type="component" value="Unassembled WGS sequence"/>
</dbReference>
<dbReference type="Gene3D" id="3.30.1330.30">
    <property type="match status" value="1"/>
</dbReference>
<keyword evidence="2 6" id="KW-0489">Methyltransferase</keyword>
<dbReference type="InterPro" id="IPR013123">
    <property type="entry name" value="SpoU_subst-bd"/>
</dbReference>
<accession>A0A2J8B455</accession>
<dbReference type="Pfam" id="PF00588">
    <property type="entry name" value="SpoU_methylase"/>
    <property type="match status" value="1"/>
</dbReference>
<dbReference type="InterPro" id="IPR001537">
    <property type="entry name" value="SpoU_MeTrfase"/>
</dbReference>
<evidence type="ECO:0000256" key="3">
    <source>
        <dbReference type="ARBA" id="ARBA00022679"/>
    </source>
</evidence>
<evidence type="ECO:0000256" key="2">
    <source>
        <dbReference type="ARBA" id="ARBA00022603"/>
    </source>
</evidence>
<dbReference type="RefSeq" id="WP_102892228.1">
    <property type="nucleotide sequence ID" value="NZ_NBZD01000001.1"/>
</dbReference>
<feature type="domain" description="RNA 2-O ribose methyltransferase substrate binding" evidence="5">
    <location>
        <begin position="62"/>
        <end position="141"/>
    </location>
</feature>
<organism evidence="6 7">
    <name type="scientific">Mageeibacillus indolicus</name>
    <dbReference type="NCBI Taxonomy" id="884684"/>
    <lineage>
        <taxon>Bacteria</taxon>
        <taxon>Bacillati</taxon>
        <taxon>Bacillota</taxon>
        <taxon>Clostridia</taxon>
        <taxon>Eubacteriales</taxon>
        <taxon>Oscillospiraceae</taxon>
        <taxon>Mageeibacillus</taxon>
    </lineage>
</organism>
<dbReference type="PANTHER" id="PTHR46429:SF1">
    <property type="entry name" value="23S RRNA (GUANOSINE-2'-O-)-METHYLTRANSFERASE RLMB"/>
    <property type="match status" value="1"/>
</dbReference>
<dbReference type="GO" id="GO:0008173">
    <property type="term" value="F:RNA methyltransferase activity"/>
    <property type="evidence" value="ECO:0007669"/>
    <property type="project" value="InterPro"/>
</dbReference>
<dbReference type="SMART" id="SM00967">
    <property type="entry name" value="SpoU_sub_bind"/>
    <property type="match status" value="1"/>
</dbReference>
<gene>
    <name evidence="6" type="ORF">B7R76_01335</name>
</gene>
<dbReference type="NCBIfam" id="TIGR00186">
    <property type="entry name" value="rRNA_methyl_3"/>
    <property type="match status" value="1"/>
</dbReference>
<proteinExistence type="inferred from homology"/>
<dbReference type="InterPro" id="IPR029028">
    <property type="entry name" value="Alpha/beta_knot_MTases"/>
</dbReference>
<dbReference type="CDD" id="cd18103">
    <property type="entry name" value="SpoU-like_RlmB"/>
    <property type="match status" value="1"/>
</dbReference>
<protein>
    <submittedName>
        <fullName evidence="6">23S rRNA (Guanosine(2251)-2'-O)-methyltransferase RlmB</fullName>
    </submittedName>
</protein>
<reference evidence="7" key="1">
    <citation type="submission" date="2017-04" db="EMBL/GenBank/DDBJ databases">
        <authorList>
            <person name="Bumgarner R.E."/>
            <person name="Fredricks D.N."/>
            <person name="Srinivasan S."/>
        </authorList>
    </citation>
    <scope>NUCLEOTIDE SEQUENCE [LARGE SCALE GENOMIC DNA]</scope>
    <source>
        <strain evidence="7">KA00405</strain>
    </source>
</reference>
<sequence length="307" mass="33073">MNRGNQQNLQKRELLGASNEGHDGLRRTKTAKRYDNSLKVARERENTGGHANTEKIATREDRLEGRNPVIEALRAGRQIDKIWVQAMGDGRRPEPTLAGIVNMAISSGAVVNQVPRSVLDNMSQTGAHQGVIAQAAVIPYVDIDEILAVAAAKQEDPFIIIADEIQDSYNLGAILRTAESAGVHGVVFPKHRQVTLDAVTAKASAGAVNHVPCARVNNLVQTMNYLKGKGVWIAGLNMDGESIFDNKKMTGPIALVVGNEGKGISRLVADNCDFTVSIPMQGVLNSLNAAVATGIAVFETLRLRQRQ</sequence>
<dbReference type="Gene3D" id="3.40.1280.10">
    <property type="match status" value="1"/>
</dbReference>
<evidence type="ECO:0000256" key="1">
    <source>
        <dbReference type="ARBA" id="ARBA00007228"/>
    </source>
</evidence>
<feature type="compositionally biased region" description="Basic and acidic residues" evidence="4">
    <location>
        <begin position="10"/>
        <end position="62"/>
    </location>
</feature>
<evidence type="ECO:0000313" key="6">
    <source>
        <dbReference type="EMBL" id="PNH19557.1"/>
    </source>
</evidence>
<dbReference type="InterPro" id="IPR029064">
    <property type="entry name" value="Ribosomal_eL30-like_sf"/>
</dbReference>
<dbReference type="FunFam" id="3.40.1280.10:FF:000008">
    <property type="entry name" value="Group 3 RNA methyltransferase TrmH"/>
    <property type="match status" value="1"/>
</dbReference>
<dbReference type="Pfam" id="PF08032">
    <property type="entry name" value="SpoU_sub_bind"/>
    <property type="match status" value="1"/>
</dbReference>
<comment type="similarity">
    <text evidence="1">Belongs to the class IV-like SAM-binding methyltransferase superfamily. RNA methyltransferase TrmH family.</text>
</comment>
<evidence type="ECO:0000313" key="7">
    <source>
        <dbReference type="Proteomes" id="UP000236394"/>
    </source>
</evidence>
<dbReference type="InterPro" id="IPR029026">
    <property type="entry name" value="tRNA_m1G_MTases_N"/>
</dbReference>
<feature type="region of interest" description="Disordered" evidence="4">
    <location>
        <begin position="1"/>
        <end position="62"/>
    </location>
</feature>
<comment type="caution">
    <text evidence="6">The sequence shown here is derived from an EMBL/GenBank/DDBJ whole genome shotgun (WGS) entry which is preliminary data.</text>
</comment>
<dbReference type="AlphaFoldDB" id="A0A2J8B455"/>
<dbReference type="GO" id="GO:0005829">
    <property type="term" value="C:cytosol"/>
    <property type="evidence" value="ECO:0007669"/>
    <property type="project" value="TreeGrafter"/>
</dbReference>
<dbReference type="EMBL" id="NBZD01000001">
    <property type="protein sequence ID" value="PNH19557.1"/>
    <property type="molecule type" value="Genomic_DNA"/>
</dbReference>
<dbReference type="InterPro" id="IPR004441">
    <property type="entry name" value="rRNA_MeTrfase_TrmH"/>
</dbReference>
<evidence type="ECO:0000256" key="4">
    <source>
        <dbReference type="SAM" id="MobiDB-lite"/>
    </source>
</evidence>